<dbReference type="EMBL" id="JAOTIF010000022">
    <property type="protein sequence ID" value="MCU7551705.1"/>
    <property type="molecule type" value="Genomic_DNA"/>
</dbReference>
<reference evidence="2" key="2">
    <citation type="submission" date="2023-04" db="EMBL/GenBank/DDBJ databases">
        <title>Paracnuella aquatica gen. nov., sp. nov., a member of the family Chitinophagaceae isolated from a hot spring.</title>
        <authorList>
            <person name="Wang C."/>
        </authorList>
    </citation>
    <scope>NUCLEOTIDE SEQUENCE</scope>
    <source>
        <strain evidence="2">LB-8</strain>
    </source>
</reference>
<evidence type="ECO:0000256" key="1">
    <source>
        <dbReference type="SAM" id="Phobius"/>
    </source>
</evidence>
<organism evidence="2 3">
    <name type="scientific">Paraflavisolibacter caeni</name>
    <dbReference type="NCBI Taxonomy" id="2982496"/>
    <lineage>
        <taxon>Bacteria</taxon>
        <taxon>Pseudomonadati</taxon>
        <taxon>Bacteroidota</taxon>
        <taxon>Chitinophagia</taxon>
        <taxon>Chitinophagales</taxon>
        <taxon>Chitinophagaceae</taxon>
        <taxon>Paraflavisolibacter</taxon>
    </lineage>
</organism>
<sequence>MNLKRVFGVILTVLGIVGLIYAAIVFINSGGASKEIKSLIVYGILGAVFFFTGIGLIRDTRDDARPPIR</sequence>
<protein>
    <submittedName>
        <fullName evidence="2">Uncharacterized protein</fullName>
    </submittedName>
</protein>
<comment type="caution">
    <text evidence="2">The sequence shown here is derived from an EMBL/GenBank/DDBJ whole genome shotgun (WGS) entry which is preliminary data.</text>
</comment>
<feature type="transmembrane region" description="Helical" evidence="1">
    <location>
        <begin position="39"/>
        <end position="57"/>
    </location>
</feature>
<feature type="transmembrane region" description="Helical" evidence="1">
    <location>
        <begin position="6"/>
        <end position="27"/>
    </location>
</feature>
<keyword evidence="1" id="KW-1133">Transmembrane helix</keyword>
<reference evidence="2" key="1">
    <citation type="submission" date="2022-09" db="EMBL/GenBank/DDBJ databases">
        <authorList>
            <person name="Yuan C."/>
            <person name="Ke Z."/>
        </authorList>
    </citation>
    <scope>NUCLEOTIDE SEQUENCE</scope>
    <source>
        <strain evidence="2">LB-8</strain>
    </source>
</reference>
<keyword evidence="1" id="KW-0812">Transmembrane</keyword>
<dbReference type="AlphaFoldDB" id="A0A9X3B963"/>
<proteinExistence type="predicted"/>
<keyword evidence="1" id="KW-0472">Membrane</keyword>
<keyword evidence="3" id="KW-1185">Reference proteome</keyword>
<dbReference type="Proteomes" id="UP001155483">
    <property type="component" value="Unassembled WGS sequence"/>
</dbReference>
<evidence type="ECO:0000313" key="3">
    <source>
        <dbReference type="Proteomes" id="UP001155483"/>
    </source>
</evidence>
<name>A0A9X3B963_9BACT</name>
<evidence type="ECO:0000313" key="2">
    <source>
        <dbReference type="EMBL" id="MCU7551705.1"/>
    </source>
</evidence>
<accession>A0A9X3B963</accession>
<dbReference type="RefSeq" id="WP_279299141.1">
    <property type="nucleotide sequence ID" value="NZ_JAOTIF010000022.1"/>
</dbReference>
<gene>
    <name evidence="2" type="ORF">OCK74_21470</name>
</gene>